<evidence type="ECO:0000313" key="1">
    <source>
        <dbReference type="EMBL" id="KAH3728782.1"/>
    </source>
</evidence>
<gene>
    <name evidence="1" type="ORF">DPMN_054743</name>
</gene>
<name>A0A9D4CQF8_DREPO</name>
<dbReference type="Proteomes" id="UP000828390">
    <property type="component" value="Unassembled WGS sequence"/>
</dbReference>
<evidence type="ECO:0000313" key="2">
    <source>
        <dbReference type="Proteomes" id="UP000828390"/>
    </source>
</evidence>
<reference evidence="1" key="1">
    <citation type="journal article" date="2019" name="bioRxiv">
        <title>The Genome of the Zebra Mussel, Dreissena polymorpha: A Resource for Invasive Species Research.</title>
        <authorList>
            <person name="McCartney M.A."/>
            <person name="Auch B."/>
            <person name="Kono T."/>
            <person name="Mallez S."/>
            <person name="Zhang Y."/>
            <person name="Obille A."/>
            <person name="Becker A."/>
            <person name="Abrahante J.E."/>
            <person name="Garbe J."/>
            <person name="Badalamenti J.P."/>
            <person name="Herman A."/>
            <person name="Mangelson H."/>
            <person name="Liachko I."/>
            <person name="Sullivan S."/>
            <person name="Sone E.D."/>
            <person name="Koren S."/>
            <person name="Silverstein K.A.T."/>
            <person name="Beckman K.B."/>
            <person name="Gohl D.M."/>
        </authorList>
    </citation>
    <scope>NUCLEOTIDE SEQUENCE</scope>
    <source>
        <strain evidence="1">Duluth1</strain>
        <tissue evidence="1">Whole animal</tissue>
    </source>
</reference>
<sequence length="79" mass="8818">MHSSMFLSIPTTGSTCASPFEARSTSFGRCPLDWPQLHEFSPNSWPQWAHTSDYTGFNCFSISTIGSYTSSIVDCFCYT</sequence>
<comment type="caution">
    <text evidence="1">The sequence shown here is derived from an EMBL/GenBank/DDBJ whole genome shotgun (WGS) entry which is preliminary data.</text>
</comment>
<dbReference type="AlphaFoldDB" id="A0A9D4CQF8"/>
<keyword evidence="2" id="KW-1185">Reference proteome</keyword>
<reference evidence="1" key="2">
    <citation type="submission" date="2020-11" db="EMBL/GenBank/DDBJ databases">
        <authorList>
            <person name="McCartney M.A."/>
            <person name="Auch B."/>
            <person name="Kono T."/>
            <person name="Mallez S."/>
            <person name="Becker A."/>
            <person name="Gohl D.M."/>
            <person name="Silverstein K.A.T."/>
            <person name="Koren S."/>
            <person name="Bechman K.B."/>
            <person name="Herman A."/>
            <person name="Abrahante J.E."/>
            <person name="Garbe J."/>
        </authorList>
    </citation>
    <scope>NUCLEOTIDE SEQUENCE</scope>
    <source>
        <strain evidence="1">Duluth1</strain>
        <tissue evidence="1">Whole animal</tissue>
    </source>
</reference>
<dbReference type="EMBL" id="JAIWYP010000012">
    <property type="protein sequence ID" value="KAH3728782.1"/>
    <property type="molecule type" value="Genomic_DNA"/>
</dbReference>
<protein>
    <submittedName>
        <fullName evidence="1">Uncharacterized protein</fullName>
    </submittedName>
</protein>
<organism evidence="1 2">
    <name type="scientific">Dreissena polymorpha</name>
    <name type="common">Zebra mussel</name>
    <name type="synonym">Mytilus polymorpha</name>
    <dbReference type="NCBI Taxonomy" id="45954"/>
    <lineage>
        <taxon>Eukaryota</taxon>
        <taxon>Metazoa</taxon>
        <taxon>Spiralia</taxon>
        <taxon>Lophotrochozoa</taxon>
        <taxon>Mollusca</taxon>
        <taxon>Bivalvia</taxon>
        <taxon>Autobranchia</taxon>
        <taxon>Heteroconchia</taxon>
        <taxon>Euheterodonta</taxon>
        <taxon>Imparidentia</taxon>
        <taxon>Neoheterodontei</taxon>
        <taxon>Myida</taxon>
        <taxon>Dreissenoidea</taxon>
        <taxon>Dreissenidae</taxon>
        <taxon>Dreissena</taxon>
    </lineage>
</organism>
<accession>A0A9D4CQF8</accession>
<proteinExistence type="predicted"/>